<dbReference type="EMBL" id="LQRT01000003">
    <property type="protein sequence ID" value="KZS41633.1"/>
    <property type="molecule type" value="Genomic_DNA"/>
</dbReference>
<comment type="caution">
    <text evidence="1">The sequence shown here is derived from an EMBL/GenBank/DDBJ whole genome shotgun (WGS) entry which is preliminary data.</text>
</comment>
<dbReference type="OrthoDB" id="1453505at2"/>
<accession>A0A163BQ36</accession>
<protein>
    <submittedName>
        <fullName evidence="1">Uncharacterized protein</fullName>
    </submittedName>
</protein>
<evidence type="ECO:0000313" key="1">
    <source>
        <dbReference type="EMBL" id="KZS41633.1"/>
    </source>
</evidence>
<reference evidence="1 2" key="1">
    <citation type="submission" date="2016-01" db="EMBL/GenBank/DDBJ databases">
        <title>The draft genome sequence of Aquimarina sp. RZW4-3-2.</title>
        <authorList>
            <person name="Wang Y."/>
        </authorList>
    </citation>
    <scope>NUCLEOTIDE SEQUENCE [LARGE SCALE GENOMIC DNA]</scope>
    <source>
        <strain evidence="1 2">RZW4-3-2</strain>
    </source>
</reference>
<sequence length="134" mass="15248">MKSLNIKTIIALSTLVTSIFLISYGNNNEAIQEYYSGEEIFRGIFFLEGEAAYDLTVLRAKVNPINETINTKSIEIQKLSRDIKDEIIEEIKNLNPDFFDDFRKHINSTDHHTIDLAITNGSEIIKIVGLNSKK</sequence>
<evidence type="ECO:0000313" key="2">
    <source>
        <dbReference type="Proteomes" id="UP000076715"/>
    </source>
</evidence>
<dbReference type="AlphaFoldDB" id="A0A163BQ36"/>
<dbReference type="Proteomes" id="UP000076715">
    <property type="component" value="Unassembled WGS sequence"/>
</dbReference>
<dbReference type="Pfam" id="PF26137">
    <property type="entry name" value="Toxin_SdpC"/>
    <property type="match status" value="1"/>
</dbReference>
<organism evidence="1 2">
    <name type="scientific">Aquimarina aggregata</name>
    <dbReference type="NCBI Taxonomy" id="1642818"/>
    <lineage>
        <taxon>Bacteria</taxon>
        <taxon>Pseudomonadati</taxon>
        <taxon>Bacteroidota</taxon>
        <taxon>Flavobacteriia</taxon>
        <taxon>Flavobacteriales</taxon>
        <taxon>Flavobacteriaceae</taxon>
        <taxon>Aquimarina</taxon>
    </lineage>
</organism>
<name>A0A163BQ36_9FLAO</name>
<dbReference type="InterPro" id="IPR023888">
    <property type="entry name" value="SdpC-like"/>
</dbReference>
<gene>
    <name evidence="1" type="ORF">AWE51_19735</name>
</gene>
<dbReference type="RefSeq" id="WP_066311090.1">
    <property type="nucleotide sequence ID" value="NZ_LQRT01000003.1"/>
</dbReference>
<keyword evidence="2" id="KW-1185">Reference proteome</keyword>
<proteinExistence type="predicted"/>